<dbReference type="InterPro" id="IPR020864">
    <property type="entry name" value="MACPF"/>
</dbReference>
<dbReference type="Pfam" id="PF01926">
    <property type="entry name" value="MMR_HSR1"/>
    <property type="match status" value="1"/>
</dbReference>
<evidence type="ECO:0000259" key="1">
    <source>
        <dbReference type="Pfam" id="PF01823"/>
    </source>
</evidence>
<dbReference type="InterPro" id="IPR006073">
    <property type="entry name" value="GTP-bd"/>
</dbReference>
<reference evidence="3 4" key="1">
    <citation type="journal article" date="2019" name="Nat. Ecol. Evol.">
        <title>Megaphylogeny resolves global patterns of mushroom evolution.</title>
        <authorList>
            <person name="Varga T."/>
            <person name="Krizsan K."/>
            <person name="Foldi C."/>
            <person name="Dima B."/>
            <person name="Sanchez-Garcia M."/>
            <person name="Sanchez-Ramirez S."/>
            <person name="Szollosi G.J."/>
            <person name="Szarkandi J.G."/>
            <person name="Papp V."/>
            <person name="Albert L."/>
            <person name="Andreopoulos W."/>
            <person name="Angelini C."/>
            <person name="Antonin V."/>
            <person name="Barry K.W."/>
            <person name="Bougher N.L."/>
            <person name="Buchanan P."/>
            <person name="Buyck B."/>
            <person name="Bense V."/>
            <person name="Catcheside P."/>
            <person name="Chovatia M."/>
            <person name="Cooper J."/>
            <person name="Damon W."/>
            <person name="Desjardin D."/>
            <person name="Finy P."/>
            <person name="Geml J."/>
            <person name="Haridas S."/>
            <person name="Hughes K."/>
            <person name="Justo A."/>
            <person name="Karasinski D."/>
            <person name="Kautmanova I."/>
            <person name="Kiss B."/>
            <person name="Kocsube S."/>
            <person name="Kotiranta H."/>
            <person name="LaButti K.M."/>
            <person name="Lechner B.E."/>
            <person name="Liimatainen K."/>
            <person name="Lipzen A."/>
            <person name="Lukacs Z."/>
            <person name="Mihaltcheva S."/>
            <person name="Morgado L.N."/>
            <person name="Niskanen T."/>
            <person name="Noordeloos M.E."/>
            <person name="Ohm R.A."/>
            <person name="Ortiz-Santana B."/>
            <person name="Ovrebo C."/>
            <person name="Racz N."/>
            <person name="Riley R."/>
            <person name="Savchenko A."/>
            <person name="Shiryaev A."/>
            <person name="Soop K."/>
            <person name="Spirin V."/>
            <person name="Szebenyi C."/>
            <person name="Tomsovsky M."/>
            <person name="Tulloss R.E."/>
            <person name="Uehling J."/>
            <person name="Grigoriev I.V."/>
            <person name="Vagvolgyi C."/>
            <person name="Papp T."/>
            <person name="Martin F.M."/>
            <person name="Miettinen O."/>
            <person name="Hibbett D.S."/>
            <person name="Nagy L.G."/>
        </authorList>
    </citation>
    <scope>NUCLEOTIDE SEQUENCE [LARGE SCALE GENOMIC DNA]</scope>
    <source>
        <strain evidence="3 4">CBS 962.96</strain>
    </source>
</reference>
<feature type="domain" description="G" evidence="2">
    <location>
        <begin position="216"/>
        <end position="290"/>
    </location>
</feature>
<dbReference type="InterPro" id="IPR027417">
    <property type="entry name" value="P-loop_NTPase"/>
</dbReference>
<organism evidence="3 4">
    <name type="scientific">Dendrothele bispora (strain CBS 962.96)</name>
    <dbReference type="NCBI Taxonomy" id="1314807"/>
    <lineage>
        <taxon>Eukaryota</taxon>
        <taxon>Fungi</taxon>
        <taxon>Dikarya</taxon>
        <taxon>Basidiomycota</taxon>
        <taxon>Agaricomycotina</taxon>
        <taxon>Agaricomycetes</taxon>
        <taxon>Agaricomycetidae</taxon>
        <taxon>Agaricales</taxon>
        <taxon>Agaricales incertae sedis</taxon>
        <taxon>Dendrothele</taxon>
    </lineage>
</organism>
<proteinExistence type="predicted"/>
<dbReference type="AlphaFoldDB" id="A0A4S8MDY4"/>
<protein>
    <recommendedName>
        <fullName evidence="5">MACPF domain-containing protein</fullName>
    </recommendedName>
</protein>
<evidence type="ECO:0000313" key="4">
    <source>
        <dbReference type="Proteomes" id="UP000297245"/>
    </source>
</evidence>
<gene>
    <name evidence="3" type="ORF">K435DRAFT_837137</name>
</gene>
<dbReference type="EMBL" id="ML179099">
    <property type="protein sequence ID" value="THV00793.1"/>
    <property type="molecule type" value="Genomic_DNA"/>
</dbReference>
<evidence type="ECO:0008006" key="5">
    <source>
        <dbReference type="Google" id="ProtNLM"/>
    </source>
</evidence>
<dbReference type="CDD" id="cd00882">
    <property type="entry name" value="Ras_like_GTPase"/>
    <property type="match status" value="1"/>
</dbReference>
<name>A0A4S8MDY4_DENBC</name>
<accession>A0A4S8MDY4</accession>
<feature type="domain" description="MACPF" evidence="1">
    <location>
        <begin position="597"/>
        <end position="665"/>
    </location>
</feature>
<dbReference type="SUPFAM" id="SSF52540">
    <property type="entry name" value="P-loop containing nucleoside triphosphate hydrolases"/>
    <property type="match status" value="1"/>
</dbReference>
<dbReference type="OrthoDB" id="2913746at2759"/>
<sequence>MAWRHGEFCPPCSPRAWVPVFRGSLPLGPHDRTIMKSIVNEDMPHGRMEPSPVRTKEARLNQFLSAYDPTYESKWFSHKLQIIQSNFPDDPTRPLVFIRVPSKVLDLESAISRRIQVNDYEFGGILLMQGTTDNNLGLDHFMNASNVLGFSGNELRQRCIIVRSFGSNDGSEWINGIRMGHFEGTQDSAKSIIRKLLSKTHSSPAPLPRSLDQAVILLVGQSGHGKSKTVNRLVGRPLLAVGKPTAGSTTKGIQRVTVDIGYKEEDNANPRSSKTVAFDDTPGYEDTTYSDREENAWLMGEYKRKYFSDQSLNRLSFPGGAEIFPNVILLIAEWSSVTPDAHNSPDFTSSVGKSMLNLRDSGLVDLRRNNVVIVITKSLSSWNEYDDYKLDEDKEILWRHEAGRRRSMIIDLQQTIFYDSQDPWPIVFIENGRGDDMDPKYIELPNGELSHHNLFEAISKLIHDNDTPGHYALLALTGHERVIFGSLKTELLIPARALPAVKQQTSGDTPKFLGVAYNPKTGKFGSTRVLDMQSAIVKTFPRGRSSEINLQSVAGNKQLSKARLGIDPSASIIELSNCYPGPSPKVMSETTTQYVVQHITAVTKIIKPLSPSLSPEMIREIAKLPLLSDDELDDSSPAYTAYSALFDKHGTHVVLGVALGGRIGVFENGTHQDGKEGKKEVAGKPTFFCDGGQAMEPQLKQYFLSCNQRPSLPAEVRVNWIEALDTDPAFCPDAEDTLYTWMYDLQGLTPDQRRDLRRASILYVQKNSANSEGPHSDRQSRRRKFDRDFIFRLVLKKLKAVVGHSKSSTHNEGLEAPSQMWIWEGIAALEYANTNRIGIRETMACTAGTEHLDGLFEKRNEK</sequence>
<dbReference type="Gene3D" id="3.40.50.300">
    <property type="entry name" value="P-loop containing nucleotide triphosphate hydrolases"/>
    <property type="match status" value="1"/>
</dbReference>
<evidence type="ECO:0000313" key="3">
    <source>
        <dbReference type="EMBL" id="THV00793.1"/>
    </source>
</evidence>
<keyword evidence="4" id="KW-1185">Reference proteome</keyword>
<dbReference type="Proteomes" id="UP000297245">
    <property type="component" value="Unassembled WGS sequence"/>
</dbReference>
<dbReference type="Pfam" id="PF01823">
    <property type="entry name" value="MACPF"/>
    <property type="match status" value="1"/>
</dbReference>
<dbReference type="GO" id="GO:0005525">
    <property type="term" value="F:GTP binding"/>
    <property type="evidence" value="ECO:0007669"/>
    <property type="project" value="InterPro"/>
</dbReference>
<evidence type="ECO:0000259" key="2">
    <source>
        <dbReference type="Pfam" id="PF01926"/>
    </source>
</evidence>